<dbReference type="Proteomes" id="UP001185015">
    <property type="component" value="Unassembled WGS sequence"/>
</dbReference>
<dbReference type="GO" id="GO:0003700">
    <property type="term" value="F:DNA-binding transcription factor activity"/>
    <property type="evidence" value="ECO:0007669"/>
    <property type="project" value="InterPro"/>
</dbReference>
<keyword evidence="2" id="KW-0238">DNA-binding</keyword>
<sequence>MWEHCEPIYIDYFDSLSGYAKKGELSDTNISSLRDKFDKMKELASESKQCSNCLQHAETCFETQIEMLQKMNFYQPDSNEQIQVRDLPEEQISILIGDPLSSAVRVQILKALYDEGKSFTTLSKLTKLCGGNLLFHLDKLQSKGLIRQREERGEYQIVLQGHNLLNSLIDIVKIQGIDKSKQD</sequence>
<dbReference type="SMART" id="SM00418">
    <property type="entry name" value="HTH_ARSR"/>
    <property type="match status" value="1"/>
</dbReference>
<name>A0AA90ZBA0_9EURY</name>
<evidence type="ECO:0000313" key="2">
    <source>
        <dbReference type="EMBL" id="MDR6221768.1"/>
    </source>
</evidence>
<gene>
    <name evidence="2" type="ORF">J2750_000200</name>
</gene>
<dbReference type="InterPro" id="IPR036388">
    <property type="entry name" value="WH-like_DNA-bd_sf"/>
</dbReference>
<dbReference type="InterPro" id="IPR036390">
    <property type="entry name" value="WH_DNA-bd_sf"/>
</dbReference>
<dbReference type="Gene3D" id="1.10.10.10">
    <property type="entry name" value="Winged helix-like DNA-binding domain superfamily/Winged helix DNA-binding domain"/>
    <property type="match status" value="1"/>
</dbReference>
<feature type="domain" description="HTH arsR-type" evidence="1">
    <location>
        <begin position="95"/>
        <end position="183"/>
    </location>
</feature>
<dbReference type="InterPro" id="IPR011991">
    <property type="entry name" value="ArsR-like_HTH"/>
</dbReference>
<dbReference type="SUPFAM" id="SSF46785">
    <property type="entry name" value="Winged helix' DNA-binding domain"/>
    <property type="match status" value="1"/>
</dbReference>
<dbReference type="AlphaFoldDB" id="A0AA90ZBA0"/>
<accession>A0AA90ZBA0</accession>
<protein>
    <submittedName>
        <fullName evidence="2">DNA-binding transcriptional ArsR family regulator</fullName>
    </submittedName>
</protein>
<dbReference type="InterPro" id="IPR001845">
    <property type="entry name" value="HTH_ArsR_DNA-bd_dom"/>
</dbReference>
<evidence type="ECO:0000259" key="1">
    <source>
        <dbReference type="SMART" id="SM00418"/>
    </source>
</evidence>
<evidence type="ECO:0000313" key="3">
    <source>
        <dbReference type="Proteomes" id="UP001185015"/>
    </source>
</evidence>
<dbReference type="EMBL" id="JAVDQI010000001">
    <property type="protein sequence ID" value="MDR6221768.1"/>
    <property type="molecule type" value="Genomic_DNA"/>
</dbReference>
<dbReference type="RefSeq" id="WP_270096407.1">
    <property type="nucleotide sequence ID" value="NZ_JAQFFK010000003.1"/>
</dbReference>
<keyword evidence="3" id="KW-1185">Reference proteome</keyword>
<comment type="caution">
    <text evidence="2">The sequence shown here is derived from an EMBL/GenBank/DDBJ whole genome shotgun (WGS) entry which is preliminary data.</text>
</comment>
<dbReference type="GO" id="GO:0003677">
    <property type="term" value="F:DNA binding"/>
    <property type="evidence" value="ECO:0007669"/>
    <property type="project" value="UniProtKB-KW"/>
</dbReference>
<dbReference type="CDD" id="cd00090">
    <property type="entry name" value="HTH_ARSR"/>
    <property type="match status" value="1"/>
</dbReference>
<organism evidence="2 3">
    <name type="scientific">Methanococcoides alaskense</name>
    <dbReference type="NCBI Taxonomy" id="325778"/>
    <lineage>
        <taxon>Archaea</taxon>
        <taxon>Methanobacteriati</taxon>
        <taxon>Methanobacteriota</taxon>
        <taxon>Stenosarchaea group</taxon>
        <taxon>Methanomicrobia</taxon>
        <taxon>Methanosarcinales</taxon>
        <taxon>Methanosarcinaceae</taxon>
        <taxon>Methanococcoides</taxon>
    </lineage>
</organism>
<reference evidence="2 3" key="1">
    <citation type="submission" date="2023-07" db="EMBL/GenBank/DDBJ databases">
        <title>Genomic Encyclopedia of Type Strains, Phase IV (KMG-IV): sequencing the most valuable type-strain genomes for metagenomic binning, comparative biology and taxonomic classification.</title>
        <authorList>
            <person name="Goeker M."/>
        </authorList>
    </citation>
    <scope>NUCLEOTIDE SEQUENCE [LARGE SCALE GENOMIC DNA]</scope>
    <source>
        <strain evidence="2 3">DSM 17273</strain>
    </source>
</reference>
<proteinExistence type="predicted"/>